<name>A0ABV9GQ88_9BACL</name>
<dbReference type="Proteomes" id="UP001596022">
    <property type="component" value="Unassembled WGS sequence"/>
</dbReference>
<proteinExistence type="predicted"/>
<evidence type="ECO:0000313" key="2">
    <source>
        <dbReference type="EMBL" id="MFC4620177.1"/>
    </source>
</evidence>
<dbReference type="InterPro" id="IPR027417">
    <property type="entry name" value="P-loop_NTPase"/>
</dbReference>
<organism evidence="2 3">
    <name type="scientific">Camelliibacillus cellulosilyticus</name>
    <dbReference type="NCBI Taxonomy" id="2174486"/>
    <lineage>
        <taxon>Bacteria</taxon>
        <taxon>Bacillati</taxon>
        <taxon>Bacillota</taxon>
        <taxon>Bacilli</taxon>
        <taxon>Bacillales</taxon>
        <taxon>Sporolactobacillaceae</taxon>
        <taxon>Camelliibacillus</taxon>
    </lineage>
</organism>
<feature type="coiled-coil region" evidence="1">
    <location>
        <begin position="436"/>
        <end position="477"/>
    </location>
</feature>
<dbReference type="EMBL" id="JBHSFW010000017">
    <property type="protein sequence ID" value="MFC4620177.1"/>
    <property type="molecule type" value="Genomic_DNA"/>
</dbReference>
<evidence type="ECO:0000313" key="3">
    <source>
        <dbReference type="Proteomes" id="UP001596022"/>
    </source>
</evidence>
<dbReference type="NCBIfam" id="TIGR02680">
    <property type="entry name" value="TIGR02680 family protein"/>
    <property type="match status" value="1"/>
</dbReference>
<keyword evidence="1" id="KW-0175">Coiled coil</keyword>
<feature type="coiled-coil region" evidence="1">
    <location>
        <begin position="729"/>
        <end position="763"/>
    </location>
</feature>
<feature type="coiled-coil region" evidence="1">
    <location>
        <begin position="862"/>
        <end position="950"/>
    </location>
</feature>
<comment type="caution">
    <text evidence="2">The sequence shown here is derived from an EMBL/GenBank/DDBJ whole genome shotgun (WGS) entry which is preliminary data.</text>
</comment>
<dbReference type="SUPFAM" id="SSF52540">
    <property type="entry name" value="P-loop containing nucleoside triphosphate hydrolases"/>
    <property type="match status" value="2"/>
</dbReference>
<feature type="coiled-coil region" evidence="1">
    <location>
        <begin position="228"/>
        <end position="396"/>
    </location>
</feature>
<dbReference type="InterPro" id="IPR013496">
    <property type="entry name" value="CHP02680"/>
</dbReference>
<sequence>MTDNQWMMNRAGLLNFWYYDDEIFQFSDGKLLLRGTNGSGKSVTMQSILPVLLDGKKTPDRLDPFGSKARRMEDYLLGEKDVVDRDERTGYLFLEYKKRDADQYLTTGIGMQAKRHKGIKSWYFLITDNRRIAIDFELAQTHAGDRVPLSMKELENRIGQGGIVVKTQREYMELVNKYVFGFQSLEAYEDLIKLLIQLRSPKLSKDFKPTVIYEILESALPPLTDDELRHLSDTIENMDQARQQLEQLERENESIGRLVKQYHAYNQFVLVERAKQWQAAQKRLREAERNVKSHAEEKQMLKQTIETLSEEKVRFDEQKAVAEAEKERLREHEVWRLEKEKDEKKDVIQTLNKEIATLENRWDGKKKQHHQFWLDREKTEADLIQNERQIDDLLEDLQLDADEAAFPQHEANSHDFNRQRETEFDFTVWHQETTGHEKLLHELKTLIDDEERLMAEYERLQRQSSEKKREIDALRKDQDHLQQWFTEQRQQLEHEVFAWMDAHPELTFTAEVKQTVARALQGLYAANRYDDVRGPLLSAIHDYTAELKAEKSLTEKRRAEKIQEIEAAKAELDYWKTLKMPNPERANDTEAFRESLNQDGQAYVPFYAAVEFQDHVTDEQRERLEATLKQTGLLDSLITDQPLKPTHDRVIQPKPMVLTATLADYLRPDLDSDSPISAAVVDEVLRSVPLDQDGSGLHIDADGTYSIGCLIGHAPNEGPSKYIGRSSRKRFQLEKIQEWLNTLEALKQELAAIDRDLVDLQEALGRADEWQTTLPDDRDLSELNVQIEKNTHHLIQLQETLLALDQEWKSVHQRIQSIKTELHQKGVHLNLTLNRAAIDGALEAIKSYANHLHRLENTCQRCGFARRRLEDLDARLQEKEEEMDELKGEQNIKKSQMSQIRAELESIEQQLKLKGIDEVRLRIQEVQRLLKEADDRIAQIQSDLPKKEAALEVCEKDLLDITARMNFWSNMADLWGQMVKSEAARGFIDIEVVEPNGILSEFGPVVEKYDRSKLNEQLTKVFINEQQHLTEYRMFEYTEEADRPEWMQAEINDDFEPFVHEWESLSGRRVIQMEYLGQRVSPYFVATSLEKELIDQQGWLDEQDRKLYEDIIVNSVGVILRNRIQRAEKWVREMDKIMQARDNSSGLTFSITWKPLTAESEQELDTKDLVKLLQRNSKFLSEEDLNRITKHFQSRIARAKELIDAGSVGTTLHQVLKEVLDYRKWFEFVLSYKRVNEPKRELTNTAFFKFSGGEKAMAMYIPLFTAAYSRYQEAGAIAPYIISLDEAFAGVDENNIRDMFEVVEQLGFDYIMNSQALWGDYDTISSLSICELVRPKNADFVTVIRYQWDGQKRSLVVDESELVTSES</sequence>
<dbReference type="RefSeq" id="WP_376847293.1">
    <property type="nucleotide sequence ID" value="NZ_JBHSFW010000017.1"/>
</dbReference>
<dbReference type="Gene3D" id="3.40.50.300">
    <property type="entry name" value="P-loop containing nucleotide triphosphate hydrolases"/>
    <property type="match status" value="1"/>
</dbReference>
<dbReference type="Pfam" id="PF13558">
    <property type="entry name" value="SbcC_Walker_B"/>
    <property type="match status" value="1"/>
</dbReference>
<accession>A0ABV9GQ88</accession>
<evidence type="ECO:0000256" key="1">
    <source>
        <dbReference type="SAM" id="Coils"/>
    </source>
</evidence>
<gene>
    <name evidence="2" type="ORF">ACFO4N_15805</name>
</gene>
<protein>
    <submittedName>
        <fullName evidence="2">TIGR02680 family protein</fullName>
    </submittedName>
</protein>
<keyword evidence="3" id="KW-1185">Reference proteome</keyword>
<reference evidence="3" key="1">
    <citation type="journal article" date="2019" name="Int. J. Syst. Evol. Microbiol.">
        <title>The Global Catalogue of Microorganisms (GCM) 10K type strain sequencing project: providing services to taxonomists for standard genome sequencing and annotation.</title>
        <authorList>
            <consortium name="The Broad Institute Genomics Platform"/>
            <consortium name="The Broad Institute Genome Sequencing Center for Infectious Disease"/>
            <person name="Wu L."/>
            <person name="Ma J."/>
        </authorList>
    </citation>
    <scope>NUCLEOTIDE SEQUENCE [LARGE SCALE GENOMIC DNA]</scope>
    <source>
        <strain evidence="3">CGMCC 1.16306</strain>
    </source>
</reference>